<evidence type="ECO:0000313" key="11">
    <source>
        <dbReference type="EMBL" id="PYD63886.1"/>
    </source>
</evidence>
<evidence type="ECO:0000256" key="9">
    <source>
        <dbReference type="ARBA" id="ARBA00022842"/>
    </source>
</evidence>
<evidence type="ECO:0000256" key="10">
    <source>
        <dbReference type="ARBA" id="ARBA00032441"/>
    </source>
</evidence>
<proteinExistence type="inferred from homology"/>
<keyword evidence="4" id="KW-0963">Cytoplasm</keyword>
<dbReference type="PANTHER" id="PTHR33540">
    <property type="entry name" value="TRNA THREONYLCARBAMOYLADENOSINE BIOSYNTHESIS PROTEIN TSAE"/>
    <property type="match status" value="1"/>
</dbReference>
<dbReference type="SUPFAM" id="SSF52540">
    <property type="entry name" value="P-loop containing nucleoside triphosphate hydrolases"/>
    <property type="match status" value="1"/>
</dbReference>
<dbReference type="Proteomes" id="UP000248301">
    <property type="component" value="Unassembled WGS sequence"/>
</dbReference>
<evidence type="ECO:0000313" key="12">
    <source>
        <dbReference type="Proteomes" id="UP000248301"/>
    </source>
</evidence>
<dbReference type="Pfam" id="PF02367">
    <property type="entry name" value="TsaE"/>
    <property type="match status" value="1"/>
</dbReference>
<comment type="similarity">
    <text evidence="2">Belongs to the TsaE family.</text>
</comment>
<evidence type="ECO:0000256" key="2">
    <source>
        <dbReference type="ARBA" id="ARBA00007599"/>
    </source>
</evidence>
<dbReference type="GO" id="GO:0005737">
    <property type="term" value="C:cytoplasm"/>
    <property type="evidence" value="ECO:0007669"/>
    <property type="project" value="UniProtKB-SubCell"/>
</dbReference>
<keyword evidence="9" id="KW-0460">Magnesium</keyword>
<keyword evidence="7" id="KW-0547">Nucleotide-binding</keyword>
<dbReference type="InterPro" id="IPR003442">
    <property type="entry name" value="T6A_TsaE"/>
</dbReference>
<dbReference type="OrthoDB" id="9800307at2"/>
<evidence type="ECO:0000256" key="4">
    <source>
        <dbReference type="ARBA" id="ARBA00022490"/>
    </source>
</evidence>
<dbReference type="GO" id="GO:0016740">
    <property type="term" value="F:transferase activity"/>
    <property type="evidence" value="ECO:0007669"/>
    <property type="project" value="UniProtKB-KW"/>
</dbReference>
<evidence type="ECO:0000256" key="3">
    <source>
        <dbReference type="ARBA" id="ARBA00019010"/>
    </source>
</evidence>
<comment type="subcellular location">
    <subcellularLocation>
        <location evidence="1">Cytoplasm</location>
    </subcellularLocation>
</comment>
<evidence type="ECO:0000256" key="7">
    <source>
        <dbReference type="ARBA" id="ARBA00022741"/>
    </source>
</evidence>
<dbReference type="NCBIfam" id="TIGR00150">
    <property type="entry name" value="T6A_YjeE"/>
    <property type="match status" value="1"/>
</dbReference>
<dbReference type="PANTHER" id="PTHR33540:SF2">
    <property type="entry name" value="TRNA THREONYLCARBAMOYLADENOSINE BIOSYNTHESIS PROTEIN TSAE"/>
    <property type="match status" value="1"/>
</dbReference>
<dbReference type="GO" id="GO:0046872">
    <property type="term" value="F:metal ion binding"/>
    <property type="evidence" value="ECO:0007669"/>
    <property type="project" value="UniProtKB-KW"/>
</dbReference>
<accession>A0A318PZS0</accession>
<organism evidence="11 12">
    <name type="scientific">Gluconacetobacter entanii</name>
    <dbReference type="NCBI Taxonomy" id="108528"/>
    <lineage>
        <taxon>Bacteria</taxon>
        <taxon>Pseudomonadati</taxon>
        <taxon>Pseudomonadota</taxon>
        <taxon>Alphaproteobacteria</taxon>
        <taxon>Acetobacterales</taxon>
        <taxon>Acetobacteraceae</taxon>
        <taxon>Gluconacetobacter</taxon>
    </lineage>
</organism>
<sequence length="169" mass="17812">MTPSPAPDVACIFLPDDSATMALGRALAPLLHAGDAVLLRGDLGAGKTTLARALLRTLCHDPAMEVPSPSYTLVQTYDAPGVEVSHFDLWRLDGPGALVELGWDDACEGIVLVEWPERLGELTPPGARHVDLLVRADGGRDAVLRGWGAQAGTVARLVEDAMKQAGEQA</sequence>
<protein>
    <recommendedName>
        <fullName evidence="3">tRNA threonylcarbamoyladenosine biosynthesis protein TsaE</fullName>
    </recommendedName>
    <alternativeName>
        <fullName evidence="10">t(6)A37 threonylcarbamoyladenosine biosynthesis protein TsaE</fullName>
    </alternativeName>
</protein>
<dbReference type="RefSeq" id="WP_110912979.1">
    <property type="nucleotide sequence ID" value="NZ_NKUF01000007.1"/>
</dbReference>
<evidence type="ECO:0000256" key="1">
    <source>
        <dbReference type="ARBA" id="ARBA00004496"/>
    </source>
</evidence>
<dbReference type="EMBL" id="NKUF01000007">
    <property type="protein sequence ID" value="PYD63886.1"/>
    <property type="molecule type" value="Genomic_DNA"/>
</dbReference>
<comment type="caution">
    <text evidence="11">The sequence shown here is derived from an EMBL/GenBank/DDBJ whole genome shotgun (WGS) entry which is preliminary data.</text>
</comment>
<dbReference type="Gene3D" id="3.40.50.300">
    <property type="entry name" value="P-loop containing nucleotide triphosphate hydrolases"/>
    <property type="match status" value="1"/>
</dbReference>
<keyword evidence="11" id="KW-0808">Transferase</keyword>
<evidence type="ECO:0000256" key="5">
    <source>
        <dbReference type="ARBA" id="ARBA00022694"/>
    </source>
</evidence>
<dbReference type="AlphaFoldDB" id="A0A318PZS0"/>
<dbReference type="InterPro" id="IPR027417">
    <property type="entry name" value="P-loop_NTPase"/>
</dbReference>
<dbReference type="GO" id="GO:0005524">
    <property type="term" value="F:ATP binding"/>
    <property type="evidence" value="ECO:0007669"/>
    <property type="project" value="UniProtKB-KW"/>
</dbReference>
<gene>
    <name evidence="11" type="ORF">CFR72_05215</name>
</gene>
<keyword evidence="8" id="KW-0067">ATP-binding</keyword>
<name>A0A318PZS0_9PROT</name>
<dbReference type="GO" id="GO:0002949">
    <property type="term" value="P:tRNA threonylcarbamoyladenosine modification"/>
    <property type="evidence" value="ECO:0007669"/>
    <property type="project" value="InterPro"/>
</dbReference>
<reference evidence="11 12" key="1">
    <citation type="submission" date="2017-07" db="EMBL/GenBank/DDBJ databases">
        <title>A draft genome sequence of Gluconacetobacter entanii LTH 4560.</title>
        <authorList>
            <person name="Skraban J."/>
            <person name="Cleenwerck I."/>
            <person name="Vandamme P."/>
            <person name="Trcek J."/>
        </authorList>
    </citation>
    <scope>NUCLEOTIDE SEQUENCE [LARGE SCALE GENOMIC DNA]</scope>
    <source>
        <strain evidence="11 12">LTH 4560</strain>
    </source>
</reference>
<keyword evidence="5" id="KW-0819">tRNA processing</keyword>
<keyword evidence="6" id="KW-0479">Metal-binding</keyword>
<evidence type="ECO:0000256" key="6">
    <source>
        <dbReference type="ARBA" id="ARBA00022723"/>
    </source>
</evidence>
<evidence type="ECO:0000256" key="8">
    <source>
        <dbReference type="ARBA" id="ARBA00022840"/>
    </source>
</evidence>